<dbReference type="AlphaFoldDB" id="A0A5C0SEI3"/>
<evidence type="ECO:0008006" key="3">
    <source>
        <dbReference type="Google" id="ProtNLM"/>
    </source>
</evidence>
<name>A0A5C0SEI3_CRATE</name>
<dbReference type="SUPFAM" id="SSF103084">
    <property type="entry name" value="Holliday junction resolvase RusA"/>
    <property type="match status" value="1"/>
</dbReference>
<dbReference type="Pfam" id="PF05866">
    <property type="entry name" value="RusA"/>
    <property type="match status" value="1"/>
</dbReference>
<proteinExistence type="predicted"/>
<protein>
    <recommendedName>
        <fullName evidence="3">Holliday junction resolvase RusA (Prophage-encoded endonuclease)</fullName>
    </recommendedName>
</protein>
<dbReference type="RefSeq" id="WP_148808823.1">
    <property type="nucleotide sequence ID" value="NZ_CP042243.1"/>
</dbReference>
<dbReference type="InterPro" id="IPR036614">
    <property type="entry name" value="RusA-like_sf"/>
</dbReference>
<dbReference type="KEGG" id="crs:FQB35_04440"/>
<reference evidence="1 2" key="1">
    <citation type="submission" date="2019-07" db="EMBL/GenBank/DDBJ databases">
        <title>Complete genome of Crassaminicella thermophila SY095.</title>
        <authorList>
            <person name="Li X."/>
        </authorList>
    </citation>
    <scope>NUCLEOTIDE SEQUENCE [LARGE SCALE GENOMIC DNA]</scope>
    <source>
        <strain evidence="1 2">SY095</strain>
    </source>
</reference>
<dbReference type="GO" id="GO:0006310">
    <property type="term" value="P:DNA recombination"/>
    <property type="evidence" value="ECO:0007669"/>
    <property type="project" value="InterPro"/>
</dbReference>
<evidence type="ECO:0000313" key="2">
    <source>
        <dbReference type="Proteomes" id="UP000324646"/>
    </source>
</evidence>
<dbReference type="InterPro" id="IPR008822">
    <property type="entry name" value="Endonuclease_RusA-like"/>
</dbReference>
<dbReference type="EMBL" id="CP042243">
    <property type="protein sequence ID" value="QEK11668.1"/>
    <property type="molecule type" value="Genomic_DNA"/>
</dbReference>
<sequence length="141" mass="16415">MGPEGHIQTILTPNGKIEDELRITIPDIPPSNNKYMGRGSTYTQAFQYQAEKKKWQSVIGWLVREQKWAQNPLKKAVVEITYFFKDKRRRDPDNYSGKFILDSLVRAGVLQDDSFGNIELILKGNYDKKNPRTEVRVRKNE</sequence>
<dbReference type="Gene3D" id="3.30.1330.70">
    <property type="entry name" value="Holliday junction resolvase RusA"/>
    <property type="match status" value="1"/>
</dbReference>
<evidence type="ECO:0000313" key="1">
    <source>
        <dbReference type="EMBL" id="QEK11668.1"/>
    </source>
</evidence>
<dbReference type="Proteomes" id="UP000324646">
    <property type="component" value="Chromosome"/>
</dbReference>
<dbReference type="GO" id="GO:0000287">
    <property type="term" value="F:magnesium ion binding"/>
    <property type="evidence" value="ECO:0007669"/>
    <property type="project" value="InterPro"/>
</dbReference>
<organism evidence="1 2">
    <name type="scientific">Crassaminicella thermophila</name>
    <dbReference type="NCBI Taxonomy" id="2599308"/>
    <lineage>
        <taxon>Bacteria</taxon>
        <taxon>Bacillati</taxon>
        <taxon>Bacillota</taxon>
        <taxon>Clostridia</taxon>
        <taxon>Eubacteriales</taxon>
        <taxon>Clostridiaceae</taxon>
        <taxon>Crassaminicella</taxon>
    </lineage>
</organism>
<dbReference type="OrthoDB" id="2375410at2"/>
<accession>A0A5C0SEI3</accession>
<dbReference type="GO" id="GO:0006281">
    <property type="term" value="P:DNA repair"/>
    <property type="evidence" value="ECO:0007669"/>
    <property type="project" value="InterPro"/>
</dbReference>
<keyword evidence="2" id="KW-1185">Reference proteome</keyword>
<gene>
    <name evidence="1" type="ORF">FQB35_04440</name>
</gene>